<evidence type="ECO:0000256" key="2">
    <source>
        <dbReference type="ARBA" id="ARBA00023136"/>
    </source>
</evidence>
<dbReference type="AlphaFoldDB" id="A0A650EJX6"/>
<dbReference type="SUPFAM" id="SSF103088">
    <property type="entry name" value="OmpA-like"/>
    <property type="match status" value="1"/>
</dbReference>
<dbReference type="Pfam" id="PF00691">
    <property type="entry name" value="OmpA"/>
    <property type="match status" value="1"/>
</dbReference>
<dbReference type="InterPro" id="IPR006665">
    <property type="entry name" value="OmpA-like"/>
</dbReference>
<evidence type="ECO:0000313" key="6">
    <source>
        <dbReference type="EMBL" id="QGT50047.1"/>
    </source>
</evidence>
<evidence type="ECO:0000256" key="3">
    <source>
        <dbReference type="ARBA" id="ARBA00023237"/>
    </source>
</evidence>
<dbReference type="InterPro" id="IPR006664">
    <property type="entry name" value="OMP_bac"/>
</dbReference>
<comment type="subcellular location">
    <subcellularLocation>
        <location evidence="1">Cell outer membrane</location>
    </subcellularLocation>
</comment>
<dbReference type="CDD" id="cd07185">
    <property type="entry name" value="OmpA_C-like"/>
    <property type="match status" value="1"/>
</dbReference>
<reference evidence="6" key="1">
    <citation type="journal article" date="2020" name="J. ISSAAS">
        <title>Lactobacilli and other gastrointestinal microbiota of Peromyscus leucopus, reservoir host for agents of Lyme disease and other zoonoses in North America.</title>
        <authorList>
            <person name="Milovic A."/>
            <person name="Bassam K."/>
            <person name="Shao H."/>
            <person name="Chatzistamou I."/>
            <person name="Tufts D.M."/>
            <person name="Diuk-Wasser M."/>
            <person name="Barbour A.G."/>
        </authorList>
    </citation>
    <scope>NUCLEOTIDE SEQUENCE</scope>
    <source>
        <strain evidence="6">LL4</strain>
    </source>
</reference>
<proteinExistence type="predicted"/>
<dbReference type="PROSITE" id="PS51123">
    <property type="entry name" value="OMPA_2"/>
    <property type="match status" value="1"/>
</dbReference>
<sequence length="154" mass="16550">MKRYVAICTLAVLFIAGCGEPETADSSGTTATSNGSDNFVNLDDASGYAKVFFDFDKYDIRSDMEDRVEKSAAALKSTGAKVVLEGHTDSYGSDTYNYALGTKRANAVKNALIARGVNASQLKTVSYGESKPVCTTGTSECNQENRRVEFKLAK</sequence>
<dbReference type="PRINTS" id="PR01021">
    <property type="entry name" value="OMPADOMAIN"/>
</dbReference>
<dbReference type="GO" id="GO:0009279">
    <property type="term" value="C:cell outer membrane"/>
    <property type="evidence" value="ECO:0007669"/>
    <property type="project" value="UniProtKB-SubCell"/>
</dbReference>
<dbReference type="PROSITE" id="PS51257">
    <property type="entry name" value="PROKAR_LIPOPROTEIN"/>
    <property type="match status" value="1"/>
</dbReference>
<dbReference type="PANTHER" id="PTHR30329:SF21">
    <property type="entry name" value="LIPOPROTEIN YIAD-RELATED"/>
    <property type="match status" value="1"/>
</dbReference>
<keyword evidence="6" id="KW-0449">Lipoprotein</keyword>
<dbReference type="Gene3D" id="3.30.1330.60">
    <property type="entry name" value="OmpA-like domain"/>
    <property type="match status" value="1"/>
</dbReference>
<dbReference type="InterPro" id="IPR036737">
    <property type="entry name" value="OmpA-like_sf"/>
</dbReference>
<organism evidence="6">
    <name type="scientific">uncultured Helicobacter sp</name>
    <dbReference type="NCBI Taxonomy" id="175537"/>
    <lineage>
        <taxon>Bacteria</taxon>
        <taxon>Pseudomonadati</taxon>
        <taxon>Campylobacterota</taxon>
        <taxon>Epsilonproteobacteria</taxon>
        <taxon>Campylobacterales</taxon>
        <taxon>Helicobacteraceae</taxon>
        <taxon>Helicobacter</taxon>
        <taxon>environmental samples</taxon>
    </lineage>
</organism>
<dbReference type="PANTHER" id="PTHR30329">
    <property type="entry name" value="STATOR ELEMENT OF FLAGELLAR MOTOR COMPLEX"/>
    <property type="match status" value="1"/>
</dbReference>
<dbReference type="EMBL" id="MN577567">
    <property type="protein sequence ID" value="QGT50047.1"/>
    <property type="molecule type" value="Genomic_DNA"/>
</dbReference>
<name>A0A650EJX6_9HELI</name>
<keyword evidence="2 4" id="KW-0472">Membrane</keyword>
<feature type="domain" description="OmpA-like" evidence="5">
    <location>
        <begin position="40"/>
        <end position="154"/>
    </location>
</feature>
<evidence type="ECO:0000256" key="1">
    <source>
        <dbReference type="ARBA" id="ARBA00004442"/>
    </source>
</evidence>
<evidence type="ECO:0000256" key="4">
    <source>
        <dbReference type="PROSITE-ProRule" id="PRU00473"/>
    </source>
</evidence>
<gene>
    <name evidence="6" type="primary">pal</name>
    <name evidence="6" type="ORF">Helico4rc_1670</name>
</gene>
<dbReference type="InterPro" id="IPR050330">
    <property type="entry name" value="Bact_OuterMem_StrucFunc"/>
</dbReference>
<keyword evidence="3" id="KW-0998">Cell outer membrane</keyword>
<accession>A0A650EJX6</accession>
<evidence type="ECO:0000259" key="5">
    <source>
        <dbReference type="PROSITE" id="PS51123"/>
    </source>
</evidence>
<protein>
    <submittedName>
        <fullName evidence="6">Peptidoglycan-associated lipoprotein</fullName>
    </submittedName>
</protein>